<proteinExistence type="inferred from homology"/>
<dbReference type="InterPro" id="IPR050147">
    <property type="entry name" value="Ser/Thr_Dehydratase"/>
</dbReference>
<feature type="domain" description="Tryptophan synthase beta chain-like PALP" evidence="11">
    <location>
        <begin position="36"/>
        <end position="337"/>
    </location>
</feature>
<dbReference type="VEuPathDB" id="FungiDB:jhhlp_006965"/>
<dbReference type="Proteomes" id="UP000233524">
    <property type="component" value="Unassembled WGS sequence"/>
</dbReference>
<evidence type="ECO:0000256" key="5">
    <source>
        <dbReference type="ARBA" id="ARBA00012093"/>
    </source>
</evidence>
<keyword evidence="7" id="KW-0963">Cytoplasm</keyword>
<dbReference type="GO" id="GO:0003941">
    <property type="term" value="F:L-serine ammonia-lyase activity"/>
    <property type="evidence" value="ECO:0007669"/>
    <property type="project" value="UniProtKB-EC"/>
</dbReference>
<evidence type="ECO:0000256" key="8">
    <source>
        <dbReference type="ARBA" id="ARBA00022898"/>
    </source>
</evidence>
<reference evidence="12 13" key="1">
    <citation type="journal article" date="2017" name="G3 (Bethesda)">
        <title>First Draft Genome Sequence of the Pathogenic Fungus Lomentospora prolificans (Formerly Scedosporium prolificans).</title>
        <authorList>
            <person name="Luo R."/>
            <person name="Zimin A."/>
            <person name="Workman R."/>
            <person name="Fan Y."/>
            <person name="Pertea G."/>
            <person name="Grossman N."/>
            <person name="Wear M.P."/>
            <person name="Jia B."/>
            <person name="Miller H."/>
            <person name="Casadevall A."/>
            <person name="Timp W."/>
            <person name="Zhang S.X."/>
            <person name="Salzberg S.L."/>
        </authorList>
    </citation>
    <scope>NUCLEOTIDE SEQUENCE [LARGE SCALE GENOMIC DNA]</scope>
    <source>
        <strain evidence="12 13">JHH-5317</strain>
    </source>
</reference>
<dbReference type="Gene3D" id="3.40.50.1100">
    <property type="match status" value="2"/>
</dbReference>
<dbReference type="GO" id="GO:0006094">
    <property type="term" value="P:gluconeogenesis"/>
    <property type="evidence" value="ECO:0007669"/>
    <property type="project" value="UniProtKB-KW"/>
</dbReference>
<dbReference type="GO" id="GO:0005737">
    <property type="term" value="C:cytoplasm"/>
    <property type="evidence" value="ECO:0007669"/>
    <property type="project" value="UniProtKB-SubCell"/>
</dbReference>
<comment type="subcellular location">
    <subcellularLocation>
        <location evidence="2">Cytoplasm</location>
    </subcellularLocation>
</comment>
<dbReference type="GO" id="GO:0006565">
    <property type="term" value="P:L-serine catabolic process"/>
    <property type="evidence" value="ECO:0007669"/>
    <property type="project" value="TreeGrafter"/>
</dbReference>
<dbReference type="PROSITE" id="PS00165">
    <property type="entry name" value="DEHYDRATASE_SER_THR"/>
    <property type="match status" value="1"/>
</dbReference>
<dbReference type="AlphaFoldDB" id="A0A2N3N1B6"/>
<keyword evidence="8" id="KW-0663">Pyridoxal phosphate</keyword>
<dbReference type="EMBL" id="NLAX01001034">
    <property type="protein sequence ID" value="PKS06219.1"/>
    <property type="molecule type" value="Genomic_DNA"/>
</dbReference>
<keyword evidence="6" id="KW-0312">Gluconeogenesis</keyword>
<dbReference type="FunFam" id="3.40.50.1100:FF:000040">
    <property type="entry name" value="L-serine dehydratase, putative"/>
    <property type="match status" value="1"/>
</dbReference>
<evidence type="ECO:0000256" key="2">
    <source>
        <dbReference type="ARBA" id="ARBA00004496"/>
    </source>
</evidence>
<keyword evidence="13" id="KW-1185">Reference proteome</keyword>
<accession>A0A2N3N1B6</accession>
<sequence length="356" mass="38512">MMPGAVEVKTLWLIYHFYQSRITGAMTVDRAQPWVSTPLVESSHLSKIAGCRIFLKLENLQPSGSFKSRGIGNYLLCRIRECTAAGKQPHFYASSGGNAGIACVVAAQSLGYQASVVVPTTTSPALVARLEEEGANAVYQHGQSVMDADNYLRSEVLLRDPDGVYVPPFDHPDVWAGNSTVMHEIAEQLSYEQPDLVVCSVGGGGLMNGIVQALDELGWSEGTSVLAMETAGADSLNHALKANRLVKLDKVTSRARSLGVSTVSEKTFEYAQRPQVSNAVLTDAEAARGCLLLARHERLMVELTAGVAVALCENGQLERYSGRQLDRNAKVVLLVCGGNDISIEMLMEWQKYTGSF</sequence>
<name>A0A2N3N1B6_9PEZI</name>
<evidence type="ECO:0000313" key="13">
    <source>
        <dbReference type="Proteomes" id="UP000233524"/>
    </source>
</evidence>
<comment type="pathway">
    <text evidence="3">Carbohydrate biosynthesis; gluconeogenesis.</text>
</comment>
<dbReference type="Pfam" id="PF00291">
    <property type="entry name" value="PALP"/>
    <property type="match status" value="1"/>
</dbReference>
<organism evidence="12 13">
    <name type="scientific">Lomentospora prolificans</name>
    <dbReference type="NCBI Taxonomy" id="41688"/>
    <lineage>
        <taxon>Eukaryota</taxon>
        <taxon>Fungi</taxon>
        <taxon>Dikarya</taxon>
        <taxon>Ascomycota</taxon>
        <taxon>Pezizomycotina</taxon>
        <taxon>Sordariomycetes</taxon>
        <taxon>Hypocreomycetidae</taxon>
        <taxon>Microascales</taxon>
        <taxon>Microascaceae</taxon>
        <taxon>Lomentospora</taxon>
    </lineage>
</organism>
<evidence type="ECO:0000256" key="3">
    <source>
        <dbReference type="ARBA" id="ARBA00004742"/>
    </source>
</evidence>
<gene>
    <name evidence="12" type="ORF">jhhlp_006965</name>
</gene>
<evidence type="ECO:0000259" key="11">
    <source>
        <dbReference type="Pfam" id="PF00291"/>
    </source>
</evidence>
<comment type="catalytic activity">
    <reaction evidence="10">
        <text>L-serine = pyruvate + NH4(+)</text>
        <dbReference type="Rhea" id="RHEA:19169"/>
        <dbReference type="ChEBI" id="CHEBI:15361"/>
        <dbReference type="ChEBI" id="CHEBI:28938"/>
        <dbReference type="ChEBI" id="CHEBI:33384"/>
        <dbReference type="EC" id="4.3.1.17"/>
    </reaction>
</comment>
<dbReference type="SUPFAM" id="SSF53686">
    <property type="entry name" value="Tryptophan synthase beta subunit-like PLP-dependent enzymes"/>
    <property type="match status" value="1"/>
</dbReference>
<dbReference type="OrthoDB" id="7773036at2759"/>
<evidence type="ECO:0000256" key="7">
    <source>
        <dbReference type="ARBA" id="ARBA00022490"/>
    </source>
</evidence>
<evidence type="ECO:0000256" key="9">
    <source>
        <dbReference type="ARBA" id="ARBA00023239"/>
    </source>
</evidence>
<dbReference type="GO" id="GO:0004794">
    <property type="term" value="F:threonine deaminase activity"/>
    <property type="evidence" value="ECO:0007669"/>
    <property type="project" value="TreeGrafter"/>
</dbReference>
<dbReference type="InterPro" id="IPR001926">
    <property type="entry name" value="TrpB-like_PALP"/>
</dbReference>
<dbReference type="InParanoid" id="A0A2N3N1B6"/>
<evidence type="ECO:0000313" key="12">
    <source>
        <dbReference type="EMBL" id="PKS06219.1"/>
    </source>
</evidence>
<comment type="caution">
    <text evidence="12">The sequence shown here is derived from an EMBL/GenBank/DDBJ whole genome shotgun (WGS) entry which is preliminary data.</text>
</comment>
<evidence type="ECO:0000256" key="6">
    <source>
        <dbReference type="ARBA" id="ARBA00022432"/>
    </source>
</evidence>
<dbReference type="InterPro" id="IPR036052">
    <property type="entry name" value="TrpB-like_PALP_sf"/>
</dbReference>
<dbReference type="GO" id="GO:0006567">
    <property type="term" value="P:L-threonine catabolic process"/>
    <property type="evidence" value="ECO:0007669"/>
    <property type="project" value="TreeGrafter"/>
</dbReference>
<dbReference type="FunCoup" id="A0A2N3N1B6">
    <property type="interactions" value="439"/>
</dbReference>
<evidence type="ECO:0000256" key="4">
    <source>
        <dbReference type="ARBA" id="ARBA00010869"/>
    </source>
</evidence>
<protein>
    <recommendedName>
        <fullName evidence="5">L-serine ammonia-lyase</fullName>
        <ecNumber evidence="5">4.3.1.17</ecNumber>
    </recommendedName>
</protein>
<dbReference type="STRING" id="41688.A0A2N3N1B6"/>
<dbReference type="GO" id="GO:0030170">
    <property type="term" value="F:pyridoxal phosphate binding"/>
    <property type="evidence" value="ECO:0007669"/>
    <property type="project" value="InterPro"/>
</dbReference>
<dbReference type="PANTHER" id="PTHR48078">
    <property type="entry name" value="THREONINE DEHYDRATASE, MITOCHONDRIAL-RELATED"/>
    <property type="match status" value="1"/>
</dbReference>
<evidence type="ECO:0000256" key="10">
    <source>
        <dbReference type="ARBA" id="ARBA00049406"/>
    </source>
</evidence>
<keyword evidence="9" id="KW-0456">Lyase</keyword>
<comment type="cofactor">
    <cofactor evidence="1">
        <name>pyridoxal 5'-phosphate</name>
        <dbReference type="ChEBI" id="CHEBI:597326"/>
    </cofactor>
</comment>
<comment type="similarity">
    <text evidence="4">Belongs to the serine/threonine dehydratase family.</text>
</comment>
<dbReference type="PANTHER" id="PTHR48078:SF2">
    <property type="entry name" value="CATABOLIC L-SERINE_THREONINE DEHYDRATASE"/>
    <property type="match status" value="1"/>
</dbReference>
<evidence type="ECO:0000256" key="1">
    <source>
        <dbReference type="ARBA" id="ARBA00001933"/>
    </source>
</evidence>
<dbReference type="EC" id="4.3.1.17" evidence="5"/>
<dbReference type="InterPro" id="IPR000634">
    <property type="entry name" value="Ser/Thr_deHydtase_PyrdxlP-BS"/>
</dbReference>
<dbReference type="GO" id="GO:0009097">
    <property type="term" value="P:isoleucine biosynthetic process"/>
    <property type="evidence" value="ECO:0007669"/>
    <property type="project" value="TreeGrafter"/>
</dbReference>